<dbReference type="SMART" id="SM00173">
    <property type="entry name" value="RAS"/>
    <property type="match status" value="1"/>
</dbReference>
<dbReference type="SMART" id="SM00175">
    <property type="entry name" value="RAB"/>
    <property type="match status" value="1"/>
</dbReference>
<keyword evidence="1" id="KW-0547">Nucleotide-binding</keyword>
<evidence type="ECO:0000256" key="1">
    <source>
        <dbReference type="ARBA" id="ARBA00022741"/>
    </source>
</evidence>
<dbReference type="EMBL" id="NEDP02001566">
    <property type="protein sequence ID" value="OWF52968.1"/>
    <property type="molecule type" value="Genomic_DNA"/>
</dbReference>
<dbReference type="GO" id="GO:0003924">
    <property type="term" value="F:GTPase activity"/>
    <property type="evidence" value="ECO:0007669"/>
    <property type="project" value="InterPro"/>
</dbReference>
<gene>
    <name evidence="3" type="ORF">KP79_PYT09533</name>
</gene>
<organism evidence="3 4">
    <name type="scientific">Mizuhopecten yessoensis</name>
    <name type="common">Japanese scallop</name>
    <name type="synonym">Patinopecten yessoensis</name>
    <dbReference type="NCBI Taxonomy" id="6573"/>
    <lineage>
        <taxon>Eukaryota</taxon>
        <taxon>Metazoa</taxon>
        <taxon>Spiralia</taxon>
        <taxon>Lophotrochozoa</taxon>
        <taxon>Mollusca</taxon>
        <taxon>Bivalvia</taxon>
        <taxon>Autobranchia</taxon>
        <taxon>Pteriomorphia</taxon>
        <taxon>Pectinida</taxon>
        <taxon>Pectinoidea</taxon>
        <taxon>Pectinidae</taxon>
        <taxon>Mizuhopecten</taxon>
    </lineage>
</organism>
<dbReference type="AlphaFoldDB" id="A0A210QW17"/>
<accession>A0A210QW17</accession>
<keyword evidence="2" id="KW-0342">GTP-binding</keyword>
<dbReference type="Pfam" id="PF00071">
    <property type="entry name" value="Ras"/>
    <property type="match status" value="1"/>
</dbReference>
<evidence type="ECO:0000313" key="3">
    <source>
        <dbReference type="EMBL" id="OWF52968.1"/>
    </source>
</evidence>
<dbReference type="SUPFAM" id="SSF52540">
    <property type="entry name" value="P-loop containing nucleoside triphosphate hydrolases"/>
    <property type="match status" value="1"/>
</dbReference>
<name>A0A210QW17_MIZYE</name>
<dbReference type="Proteomes" id="UP000242188">
    <property type="component" value="Unassembled WGS sequence"/>
</dbReference>
<dbReference type="PROSITE" id="PS51421">
    <property type="entry name" value="RAS"/>
    <property type="match status" value="1"/>
</dbReference>
<dbReference type="PROSITE" id="PS51419">
    <property type="entry name" value="RAB"/>
    <property type="match status" value="1"/>
</dbReference>
<dbReference type="CDD" id="cd00154">
    <property type="entry name" value="Rab"/>
    <property type="match status" value="1"/>
</dbReference>
<evidence type="ECO:0000256" key="2">
    <source>
        <dbReference type="ARBA" id="ARBA00023134"/>
    </source>
</evidence>
<dbReference type="NCBIfam" id="TIGR00231">
    <property type="entry name" value="small_GTP"/>
    <property type="match status" value="1"/>
</dbReference>
<dbReference type="PANTHER" id="PTHR47977">
    <property type="entry name" value="RAS-RELATED PROTEIN RAB"/>
    <property type="match status" value="1"/>
</dbReference>
<keyword evidence="4" id="KW-1185">Reference proteome</keyword>
<dbReference type="PROSITE" id="PS51420">
    <property type="entry name" value="RHO"/>
    <property type="match status" value="1"/>
</dbReference>
<dbReference type="InterPro" id="IPR005225">
    <property type="entry name" value="Small_GTP-bd"/>
</dbReference>
<sequence length="196" mass="22001">MAQESTVQPKITMGKMLLFGDEAVGKTCLLLRFTGETFTLNHIPTIEMDFKVKTMSLPNMANIKLQIWDTAGQERFRNISKAYIRGADVICALYDITKPSSFENMRELINPEVQSPDIVKFIVGNKSDMEEERQVTFDEGKKFADEKGYEFREVSAANGQGVNDLFLSAAKAAYRKKNPGSLTGWSSSATSFFKKK</sequence>
<dbReference type="Gene3D" id="3.40.50.300">
    <property type="entry name" value="P-loop containing nucleotide triphosphate hydrolases"/>
    <property type="match status" value="1"/>
</dbReference>
<dbReference type="STRING" id="6573.A0A210QW17"/>
<dbReference type="InterPro" id="IPR001806">
    <property type="entry name" value="Small_GTPase"/>
</dbReference>
<dbReference type="InterPro" id="IPR027417">
    <property type="entry name" value="P-loop_NTPase"/>
</dbReference>
<dbReference type="OrthoDB" id="10372682at2759"/>
<reference evidence="3 4" key="1">
    <citation type="journal article" date="2017" name="Nat. Ecol. Evol.">
        <title>Scallop genome provides insights into evolution of bilaterian karyotype and development.</title>
        <authorList>
            <person name="Wang S."/>
            <person name="Zhang J."/>
            <person name="Jiao W."/>
            <person name="Li J."/>
            <person name="Xun X."/>
            <person name="Sun Y."/>
            <person name="Guo X."/>
            <person name="Huan P."/>
            <person name="Dong B."/>
            <person name="Zhang L."/>
            <person name="Hu X."/>
            <person name="Sun X."/>
            <person name="Wang J."/>
            <person name="Zhao C."/>
            <person name="Wang Y."/>
            <person name="Wang D."/>
            <person name="Huang X."/>
            <person name="Wang R."/>
            <person name="Lv J."/>
            <person name="Li Y."/>
            <person name="Zhang Z."/>
            <person name="Liu B."/>
            <person name="Lu W."/>
            <person name="Hui Y."/>
            <person name="Liang J."/>
            <person name="Zhou Z."/>
            <person name="Hou R."/>
            <person name="Li X."/>
            <person name="Liu Y."/>
            <person name="Li H."/>
            <person name="Ning X."/>
            <person name="Lin Y."/>
            <person name="Zhao L."/>
            <person name="Xing Q."/>
            <person name="Dou J."/>
            <person name="Li Y."/>
            <person name="Mao J."/>
            <person name="Guo H."/>
            <person name="Dou H."/>
            <person name="Li T."/>
            <person name="Mu C."/>
            <person name="Jiang W."/>
            <person name="Fu Q."/>
            <person name="Fu X."/>
            <person name="Miao Y."/>
            <person name="Liu J."/>
            <person name="Yu Q."/>
            <person name="Li R."/>
            <person name="Liao H."/>
            <person name="Li X."/>
            <person name="Kong Y."/>
            <person name="Jiang Z."/>
            <person name="Chourrout D."/>
            <person name="Li R."/>
            <person name="Bao Z."/>
        </authorList>
    </citation>
    <scope>NUCLEOTIDE SEQUENCE [LARGE SCALE GENOMIC DNA]</scope>
    <source>
        <strain evidence="3 4">PY_sf001</strain>
    </source>
</reference>
<proteinExistence type="predicted"/>
<comment type="caution">
    <text evidence="3">The sequence shown here is derived from an EMBL/GenBank/DDBJ whole genome shotgun (WGS) entry which is preliminary data.</text>
</comment>
<dbReference type="InterPro" id="IPR050227">
    <property type="entry name" value="Rab"/>
</dbReference>
<protein>
    <submittedName>
        <fullName evidence="3">GTP-binding protein ypt2</fullName>
    </submittedName>
</protein>
<dbReference type="GO" id="GO:0005525">
    <property type="term" value="F:GTP binding"/>
    <property type="evidence" value="ECO:0007669"/>
    <property type="project" value="UniProtKB-KW"/>
</dbReference>
<evidence type="ECO:0000313" key="4">
    <source>
        <dbReference type="Proteomes" id="UP000242188"/>
    </source>
</evidence>
<dbReference type="PRINTS" id="PR00449">
    <property type="entry name" value="RASTRNSFRMNG"/>
</dbReference>
<dbReference type="FunFam" id="3.40.50.300:FF:001329">
    <property type="entry name" value="Small GTP-binding protein, putative"/>
    <property type="match status" value="1"/>
</dbReference>
<dbReference type="SMART" id="SM00174">
    <property type="entry name" value="RHO"/>
    <property type="match status" value="1"/>
</dbReference>